<dbReference type="OrthoDB" id="2441380at2759"/>
<dbReference type="GeneID" id="81426091"/>
<gene>
    <name evidence="2" type="ORF">N7482_004790</name>
</gene>
<dbReference type="InterPro" id="IPR036673">
    <property type="entry name" value="Cyanovirin-N_sf"/>
</dbReference>
<keyword evidence="3" id="KW-1185">Reference proteome</keyword>
<dbReference type="Gene3D" id="2.30.60.10">
    <property type="entry name" value="Cyanovirin-N"/>
    <property type="match status" value="1"/>
</dbReference>
<evidence type="ECO:0000259" key="1">
    <source>
        <dbReference type="SMART" id="SM01111"/>
    </source>
</evidence>
<proteinExistence type="predicted"/>
<feature type="domain" description="Cyanovirin-N" evidence="1">
    <location>
        <begin position="2"/>
        <end position="107"/>
    </location>
</feature>
<evidence type="ECO:0000313" key="3">
    <source>
        <dbReference type="Proteomes" id="UP001149163"/>
    </source>
</evidence>
<dbReference type="SMART" id="SM01111">
    <property type="entry name" value="CVNH"/>
    <property type="match status" value="1"/>
</dbReference>
<organism evidence="2 3">
    <name type="scientific">Penicillium canariense</name>
    <dbReference type="NCBI Taxonomy" id="189055"/>
    <lineage>
        <taxon>Eukaryota</taxon>
        <taxon>Fungi</taxon>
        <taxon>Dikarya</taxon>
        <taxon>Ascomycota</taxon>
        <taxon>Pezizomycotina</taxon>
        <taxon>Eurotiomycetes</taxon>
        <taxon>Eurotiomycetidae</taxon>
        <taxon>Eurotiales</taxon>
        <taxon>Aspergillaceae</taxon>
        <taxon>Penicillium</taxon>
    </lineage>
</organism>
<dbReference type="Proteomes" id="UP001149163">
    <property type="component" value="Unassembled WGS sequence"/>
</dbReference>
<accession>A0A9W9LQF1</accession>
<dbReference type="RefSeq" id="XP_056545657.1">
    <property type="nucleotide sequence ID" value="XM_056686915.1"/>
</dbReference>
<dbReference type="EMBL" id="JAPQKN010000002">
    <property type="protein sequence ID" value="KAJ5169196.1"/>
    <property type="molecule type" value="Genomic_DNA"/>
</dbReference>
<reference evidence="2" key="1">
    <citation type="submission" date="2022-11" db="EMBL/GenBank/DDBJ databases">
        <authorList>
            <person name="Petersen C."/>
        </authorList>
    </citation>
    <scope>NUCLEOTIDE SEQUENCE</scope>
    <source>
        <strain evidence="2">IBT 26290</strain>
    </source>
</reference>
<comment type="caution">
    <text evidence="2">The sequence shown here is derived from an EMBL/GenBank/DDBJ whole genome shotgun (WGS) entry which is preliminary data.</text>
</comment>
<dbReference type="InterPro" id="IPR011058">
    <property type="entry name" value="Cyanovirin-N"/>
</dbReference>
<sequence>MSFNESACDIHLSALRGGTVLNAICNNDEGSGLTTDFLLDQCLGNNDGHFEWGGTDFSKSARNASISEGPKRKPILHAELLNSSGDYVSTEIDLAPHIANIDGELKFIVTED</sequence>
<protein>
    <recommendedName>
        <fullName evidence="1">Cyanovirin-N domain-containing protein</fullName>
    </recommendedName>
</protein>
<dbReference type="PANTHER" id="PTHR42076">
    <property type="entry name" value="CYANOVIRIN-N HOMOLOG"/>
    <property type="match status" value="1"/>
</dbReference>
<reference evidence="2" key="2">
    <citation type="journal article" date="2023" name="IMA Fungus">
        <title>Comparative genomic study of the Penicillium genus elucidates a diverse pangenome and 15 lateral gene transfer events.</title>
        <authorList>
            <person name="Petersen C."/>
            <person name="Sorensen T."/>
            <person name="Nielsen M.R."/>
            <person name="Sondergaard T.E."/>
            <person name="Sorensen J.L."/>
            <person name="Fitzpatrick D.A."/>
            <person name="Frisvad J.C."/>
            <person name="Nielsen K.L."/>
        </authorList>
    </citation>
    <scope>NUCLEOTIDE SEQUENCE</scope>
    <source>
        <strain evidence="2">IBT 26290</strain>
    </source>
</reference>
<dbReference type="Pfam" id="PF08881">
    <property type="entry name" value="CVNH"/>
    <property type="match status" value="1"/>
</dbReference>
<dbReference type="SUPFAM" id="SSF51322">
    <property type="entry name" value="Cyanovirin-N"/>
    <property type="match status" value="1"/>
</dbReference>
<name>A0A9W9LQF1_9EURO</name>
<evidence type="ECO:0000313" key="2">
    <source>
        <dbReference type="EMBL" id="KAJ5169196.1"/>
    </source>
</evidence>
<dbReference type="AlphaFoldDB" id="A0A9W9LQF1"/>
<dbReference type="PANTHER" id="PTHR42076:SF1">
    <property type="entry name" value="CYANOVIRIN-N DOMAIN-CONTAINING PROTEIN"/>
    <property type="match status" value="1"/>
</dbReference>